<dbReference type="SMART" id="SM00460">
    <property type="entry name" value="TGc"/>
    <property type="match status" value="1"/>
</dbReference>
<dbReference type="SUPFAM" id="SSF54001">
    <property type="entry name" value="Cysteine proteinases"/>
    <property type="match status" value="1"/>
</dbReference>
<dbReference type="InterPro" id="IPR038765">
    <property type="entry name" value="Papain-like_cys_pep_sf"/>
</dbReference>
<proteinExistence type="predicted"/>
<evidence type="ECO:0000313" key="3">
    <source>
        <dbReference type="Proteomes" id="UP000641137"/>
    </source>
</evidence>
<dbReference type="PANTHER" id="PTHR33490:SF6">
    <property type="entry name" value="SLL1049 PROTEIN"/>
    <property type="match status" value="1"/>
</dbReference>
<dbReference type="Pfam" id="PF08379">
    <property type="entry name" value="Bact_transglu_N"/>
    <property type="match status" value="1"/>
</dbReference>
<dbReference type="PANTHER" id="PTHR33490">
    <property type="entry name" value="BLR5614 PROTEIN-RELATED"/>
    <property type="match status" value="1"/>
</dbReference>
<comment type="caution">
    <text evidence="2">The sequence shown here is derived from an EMBL/GenBank/DDBJ whole genome shotgun (WGS) entry which is preliminary data.</text>
</comment>
<dbReference type="EMBL" id="BMZO01000014">
    <property type="protein sequence ID" value="GHC81320.1"/>
    <property type="molecule type" value="Genomic_DNA"/>
</dbReference>
<dbReference type="RefSeq" id="WP_189493023.1">
    <property type="nucleotide sequence ID" value="NZ_BMZO01000014.1"/>
</dbReference>
<name>A0A8J3DTK7_9HYPH</name>
<dbReference type="AlphaFoldDB" id="A0A8J3DTK7"/>
<dbReference type="InterPro" id="IPR002931">
    <property type="entry name" value="Transglutaminase-like"/>
</dbReference>
<gene>
    <name evidence="2" type="ORF">GCM10010136_34870</name>
</gene>
<evidence type="ECO:0000313" key="2">
    <source>
        <dbReference type="EMBL" id="GHC81320.1"/>
    </source>
</evidence>
<accession>A0A8J3DTK7</accession>
<reference evidence="2" key="2">
    <citation type="submission" date="2020-09" db="EMBL/GenBank/DDBJ databases">
        <authorList>
            <person name="Sun Q."/>
            <person name="Kim S."/>
        </authorList>
    </citation>
    <scope>NUCLEOTIDE SEQUENCE</scope>
    <source>
        <strain evidence="2">KCTC 42097</strain>
    </source>
</reference>
<keyword evidence="3" id="KW-1185">Reference proteome</keyword>
<sequence length="264" mass="28833">MLLKIEHLTEYSYSEPVAYALQRIKLVPQSGPTQHVKEWKVVAEGMSVQAEYADQFGNKTQLVSSAPFIERIVIVATGEVETKDTHGVVGSHEGLVPLWVYARETPLTRPGTLVGGLAKSICNDGDLNRLHALMETIAVRVAYETGTTGVATPAEDALRAEKGVCQDHAHIFIAAARMLGFPSRYVSGYLRMKDREEQTAAHAWAEAHVPELGWVGFDPANGICPDEHYVRVAIGLDYRDAAPISGIRSGFSTEKLAVSVHVQQ</sequence>
<feature type="domain" description="Transglutaminase-like" evidence="1">
    <location>
        <begin position="157"/>
        <end position="221"/>
    </location>
</feature>
<dbReference type="Pfam" id="PF01841">
    <property type="entry name" value="Transglut_core"/>
    <property type="match status" value="1"/>
</dbReference>
<reference evidence="2" key="1">
    <citation type="journal article" date="2014" name="Int. J. Syst. Evol. Microbiol.">
        <title>Complete genome sequence of Corynebacterium casei LMG S-19264T (=DSM 44701T), isolated from a smear-ripened cheese.</title>
        <authorList>
            <consortium name="US DOE Joint Genome Institute (JGI-PGF)"/>
            <person name="Walter F."/>
            <person name="Albersmeier A."/>
            <person name="Kalinowski J."/>
            <person name="Ruckert C."/>
        </authorList>
    </citation>
    <scope>NUCLEOTIDE SEQUENCE</scope>
    <source>
        <strain evidence="2">KCTC 42097</strain>
    </source>
</reference>
<dbReference type="Gene3D" id="3.10.620.30">
    <property type="match status" value="1"/>
</dbReference>
<dbReference type="InterPro" id="IPR013589">
    <property type="entry name" value="Bac_transglu_N"/>
</dbReference>
<dbReference type="Proteomes" id="UP000641137">
    <property type="component" value="Unassembled WGS sequence"/>
</dbReference>
<evidence type="ECO:0000259" key="1">
    <source>
        <dbReference type="SMART" id="SM00460"/>
    </source>
</evidence>
<organism evidence="2 3">
    <name type="scientific">Limoniibacter endophyticus</name>
    <dbReference type="NCBI Taxonomy" id="1565040"/>
    <lineage>
        <taxon>Bacteria</taxon>
        <taxon>Pseudomonadati</taxon>
        <taxon>Pseudomonadota</taxon>
        <taxon>Alphaproteobacteria</taxon>
        <taxon>Hyphomicrobiales</taxon>
        <taxon>Bartonellaceae</taxon>
        <taxon>Limoniibacter</taxon>
    </lineage>
</organism>
<protein>
    <submittedName>
        <fullName evidence="2">Transglutaminase</fullName>
    </submittedName>
</protein>